<dbReference type="AlphaFoldDB" id="A0A0B7A966"/>
<feature type="compositionally biased region" description="Basic and acidic residues" evidence="1">
    <location>
        <begin position="53"/>
        <end position="66"/>
    </location>
</feature>
<feature type="region of interest" description="Disordered" evidence="1">
    <location>
        <begin position="20"/>
        <end position="123"/>
    </location>
</feature>
<gene>
    <name evidence="2" type="primary">ORF100214</name>
</gene>
<feature type="compositionally biased region" description="Basic and acidic residues" evidence="1">
    <location>
        <begin position="82"/>
        <end position="102"/>
    </location>
</feature>
<name>A0A0B7A966_9EUPU</name>
<sequence length="123" mass="14322">IVPQRIIQCYPLTVDSKLQERARKDDEETNRIQPAENITTRLNDGTQIESCEEGNKETNRNIDTESTRPTSTSSLIRLYTGQDDHNQNSVHSHDDSDSSTSRRREKYRPYRPAGSKEMYYTER</sequence>
<protein>
    <submittedName>
        <fullName evidence="2">Uncharacterized protein</fullName>
    </submittedName>
</protein>
<reference evidence="2" key="1">
    <citation type="submission" date="2014-12" db="EMBL/GenBank/DDBJ databases">
        <title>Insight into the proteome of Arion vulgaris.</title>
        <authorList>
            <person name="Aradska J."/>
            <person name="Bulat T."/>
            <person name="Smidak R."/>
            <person name="Sarate P."/>
            <person name="Gangsoo J."/>
            <person name="Sialana F."/>
            <person name="Bilban M."/>
            <person name="Lubec G."/>
        </authorList>
    </citation>
    <scope>NUCLEOTIDE SEQUENCE</scope>
    <source>
        <tissue evidence="2">Skin</tissue>
    </source>
</reference>
<feature type="non-terminal residue" evidence="2">
    <location>
        <position position="123"/>
    </location>
</feature>
<evidence type="ECO:0000313" key="2">
    <source>
        <dbReference type="EMBL" id="CEK76500.1"/>
    </source>
</evidence>
<accession>A0A0B7A966</accession>
<dbReference type="EMBL" id="HACG01029635">
    <property type="protein sequence ID" value="CEK76500.1"/>
    <property type="molecule type" value="Transcribed_RNA"/>
</dbReference>
<feature type="compositionally biased region" description="Basic and acidic residues" evidence="1">
    <location>
        <begin position="20"/>
        <end position="30"/>
    </location>
</feature>
<feature type="compositionally biased region" description="Polar residues" evidence="1">
    <location>
        <begin position="36"/>
        <end position="49"/>
    </location>
</feature>
<organism evidence="2">
    <name type="scientific">Arion vulgaris</name>
    <dbReference type="NCBI Taxonomy" id="1028688"/>
    <lineage>
        <taxon>Eukaryota</taxon>
        <taxon>Metazoa</taxon>
        <taxon>Spiralia</taxon>
        <taxon>Lophotrochozoa</taxon>
        <taxon>Mollusca</taxon>
        <taxon>Gastropoda</taxon>
        <taxon>Heterobranchia</taxon>
        <taxon>Euthyneura</taxon>
        <taxon>Panpulmonata</taxon>
        <taxon>Eupulmonata</taxon>
        <taxon>Stylommatophora</taxon>
        <taxon>Helicina</taxon>
        <taxon>Arionoidea</taxon>
        <taxon>Arionidae</taxon>
        <taxon>Arion</taxon>
    </lineage>
</organism>
<feature type="non-terminal residue" evidence="2">
    <location>
        <position position="1"/>
    </location>
</feature>
<evidence type="ECO:0000256" key="1">
    <source>
        <dbReference type="SAM" id="MobiDB-lite"/>
    </source>
</evidence>
<proteinExistence type="predicted"/>